<dbReference type="EMBL" id="BRLH01000001">
    <property type="protein sequence ID" value="GKX54183.1"/>
    <property type="molecule type" value="Genomic_DNA"/>
</dbReference>
<comment type="similarity">
    <text evidence="1">Belongs to the EndA/NucM nuclease family.</text>
</comment>
<dbReference type="Pfam" id="PF04231">
    <property type="entry name" value="Endonuclease_1"/>
    <property type="match status" value="1"/>
</dbReference>
<organism evidence="5 6">
    <name type="scientific">Leminorella grimontii</name>
    <dbReference type="NCBI Taxonomy" id="82981"/>
    <lineage>
        <taxon>Bacteria</taxon>
        <taxon>Pseudomonadati</taxon>
        <taxon>Pseudomonadota</taxon>
        <taxon>Gammaproteobacteria</taxon>
        <taxon>Enterobacterales</taxon>
        <taxon>Budviciaceae</taxon>
        <taxon>Leminorella</taxon>
    </lineage>
</organism>
<keyword evidence="4" id="KW-0732">Signal</keyword>
<reference evidence="5" key="1">
    <citation type="submission" date="2022-06" db="EMBL/GenBank/DDBJ databases">
        <title>Draft genome sequences of Leminorella grimontii str. JCM5902.</title>
        <authorList>
            <person name="Wakabayashi Y."/>
            <person name="Kojima K."/>
        </authorList>
    </citation>
    <scope>NUCLEOTIDE SEQUENCE</scope>
    <source>
        <strain evidence="5">JCM 5902</strain>
    </source>
</reference>
<keyword evidence="6" id="KW-1185">Reference proteome</keyword>
<dbReference type="AlphaFoldDB" id="A0AAV5MY36"/>
<gene>
    <name evidence="5" type="ORF">SOASR030_02950</name>
</gene>
<proteinExistence type="inferred from homology"/>
<dbReference type="GO" id="GO:0004518">
    <property type="term" value="F:nuclease activity"/>
    <property type="evidence" value="ECO:0007669"/>
    <property type="project" value="UniProtKB-KW"/>
</dbReference>
<dbReference type="GO" id="GO:0016787">
    <property type="term" value="F:hydrolase activity"/>
    <property type="evidence" value="ECO:0007669"/>
    <property type="project" value="UniProtKB-KW"/>
</dbReference>
<evidence type="ECO:0000256" key="3">
    <source>
        <dbReference type="ARBA" id="ARBA00022801"/>
    </source>
</evidence>
<dbReference type="PANTHER" id="PTHR33607:SF2">
    <property type="entry name" value="ENDONUCLEASE-1"/>
    <property type="match status" value="1"/>
</dbReference>
<evidence type="ECO:0000256" key="1">
    <source>
        <dbReference type="ARBA" id="ARBA00006429"/>
    </source>
</evidence>
<protein>
    <submittedName>
        <fullName evidence="5">Deoxyribonuclease I</fullName>
    </submittedName>
</protein>
<name>A0AAV5MY36_9GAMM</name>
<dbReference type="InterPro" id="IPR007346">
    <property type="entry name" value="Endonuclease-I"/>
</dbReference>
<feature type="signal peptide" evidence="4">
    <location>
        <begin position="1"/>
        <end position="18"/>
    </location>
</feature>
<evidence type="ECO:0000256" key="4">
    <source>
        <dbReference type="SAM" id="SignalP"/>
    </source>
</evidence>
<sequence>MRCPAVLLLFIILSPASGYGKDASPNISFSQAKRLAVEIHKEKALTFYCGCKIRWQGKKGIPDLKSCGYKIRHNAERARRIEWEHVVPAWQFGHQRQCWQNGGRKNCTKDPVYNVMETDLHNLQPSIGEVNDDRSNFRFEQWNGLGEQYGQCQMKIDFKDRAVEPPERARGAIARTYFYMRDRYRLTLSKQQAELFRVWDMLYPATSWECERNRRILQVQGNDNPYVTKRCKR</sequence>
<accession>A0AAV5MY36</accession>
<evidence type="ECO:0000313" key="5">
    <source>
        <dbReference type="EMBL" id="GKX54183.1"/>
    </source>
</evidence>
<dbReference type="RefSeq" id="WP_036023019.1">
    <property type="nucleotide sequence ID" value="NZ_BRLH01000001.1"/>
</dbReference>
<dbReference type="InterPro" id="IPR044925">
    <property type="entry name" value="His-Me_finger_sf"/>
</dbReference>
<comment type="caution">
    <text evidence="5">The sequence shown here is derived from an EMBL/GenBank/DDBJ whole genome shotgun (WGS) entry which is preliminary data.</text>
</comment>
<dbReference type="SUPFAM" id="SSF54060">
    <property type="entry name" value="His-Me finger endonucleases"/>
    <property type="match status" value="1"/>
</dbReference>
<keyword evidence="3" id="KW-0378">Hydrolase</keyword>
<dbReference type="PANTHER" id="PTHR33607">
    <property type="entry name" value="ENDONUCLEASE-1"/>
    <property type="match status" value="1"/>
</dbReference>
<evidence type="ECO:0000256" key="2">
    <source>
        <dbReference type="ARBA" id="ARBA00022722"/>
    </source>
</evidence>
<evidence type="ECO:0000313" key="6">
    <source>
        <dbReference type="Proteomes" id="UP001058124"/>
    </source>
</evidence>
<dbReference type="Proteomes" id="UP001058124">
    <property type="component" value="Unassembled WGS sequence"/>
</dbReference>
<keyword evidence="2" id="KW-0540">Nuclease</keyword>
<dbReference type="NCBIfam" id="NF011716">
    <property type="entry name" value="PRK15137.1"/>
    <property type="match status" value="1"/>
</dbReference>
<feature type="chain" id="PRO_5043741856" evidence="4">
    <location>
        <begin position="19"/>
        <end position="233"/>
    </location>
</feature>